<comment type="caution">
    <text evidence="7">The sequence shown here is derived from an EMBL/GenBank/DDBJ whole genome shotgun (WGS) entry which is preliminary data.</text>
</comment>
<sequence length="332" mass="36749">MDFAFLFVDWLGKPLWMWLGFMSLVIALLAFDLGVLHKENREIEVGESLKLSALYITLGLAFGGWVWWYLGPDAGMNYVTGFVVEKTLALDNVFVIALIFSFFAVPRLYQHRVLFWGILGVIVLRALMIGLGAALVNEFSWVLYLFAGFLVITGIKMLFVGDKEPDLASNPLLGFLRRRLNVTDEHHGDKFFVRLPDSKTGHSKTGKSVLFVTPLFLALVLIEIADLVFAVDSVPAIFAITTDPFIVYTSNIFAILGLRALYFALAAMIHRFHYLKPALAVVLIFIGSKVFAADLLGIDKVPPAISLGVTFAIIASGVVFSLVKTRKPQAAE</sequence>
<dbReference type="EMBL" id="MKIO01000031">
    <property type="protein sequence ID" value="OLP54821.1"/>
    <property type="molecule type" value="Genomic_DNA"/>
</dbReference>
<evidence type="ECO:0000313" key="10">
    <source>
        <dbReference type="Proteomes" id="UP000192652"/>
    </source>
</evidence>
<feature type="transmembrane region" description="Helical" evidence="6">
    <location>
        <begin position="15"/>
        <end position="36"/>
    </location>
</feature>
<feature type="transmembrane region" description="Helical" evidence="6">
    <location>
        <begin position="209"/>
        <end position="230"/>
    </location>
</feature>
<keyword evidence="10" id="KW-1185">Reference proteome</keyword>
<feature type="transmembrane region" description="Helical" evidence="6">
    <location>
        <begin position="88"/>
        <end position="106"/>
    </location>
</feature>
<evidence type="ECO:0000313" key="9">
    <source>
        <dbReference type="Proteomes" id="UP000186143"/>
    </source>
</evidence>
<evidence type="ECO:0000256" key="1">
    <source>
        <dbReference type="ARBA" id="ARBA00004141"/>
    </source>
</evidence>
<reference evidence="8 10" key="3">
    <citation type="journal article" date="2017" name="Antonie Van Leeuwenhoek">
        <title>Rhizobium rhizosphaerae sp. nov., a novel species isolated from rice rhizosphere.</title>
        <authorList>
            <person name="Zhao J.J."/>
            <person name="Zhang J."/>
            <person name="Zhang R.J."/>
            <person name="Zhang C.W."/>
            <person name="Yin H.Q."/>
            <person name="Zhang X.X."/>
        </authorList>
    </citation>
    <scope>NUCLEOTIDE SEQUENCE [LARGE SCALE GENOMIC DNA]</scope>
    <source>
        <strain evidence="8 10">RD15</strain>
    </source>
</reference>
<evidence type="ECO:0000256" key="4">
    <source>
        <dbReference type="ARBA" id="ARBA00022989"/>
    </source>
</evidence>
<evidence type="ECO:0000256" key="2">
    <source>
        <dbReference type="ARBA" id="ARBA00007511"/>
    </source>
</evidence>
<dbReference type="OrthoDB" id="9783692at2"/>
<reference evidence="8" key="2">
    <citation type="submission" date="2016-12" db="EMBL/GenBank/DDBJ databases">
        <authorList>
            <person name="Zhang X."/>
            <person name="Zhao J."/>
        </authorList>
    </citation>
    <scope>NUCLEOTIDE SEQUENCE</scope>
    <source>
        <strain evidence="8">RD15</strain>
    </source>
</reference>
<accession>A0A1Q9AHY6</accession>
<feature type="transmembrane region" description="Helical" evidence="6">
    <location>
        <begin position="278"/>
        <end position="298"/>
    </location>
</feature>
<dbReference type="NCBIfam" id="TIGR03718">
    <property type="entry name" value="R_switched_Alx"/>
    <property type="match status" value="1"/>
</dbReference>
<proteinExistence type="inferred from homology"/>
<evidence type="ECO:0000313" key="7">
    <source>
        <dbReference type="EMBL" id="OLP54821.1"/>
    </source>
</evidence>
<dbReference type="Proteomes" id="UP000186143">
    <property type="component" value="Unassembled WGS sequence"/>
</dbReference>
<organism evidence="7 9">
    <name type="scientific">Xaviernesmea rhizosphaerae</name>
    <dbReference type="NCBI Taxonomy" id="1672749"/>
    <lineage>
        <taxon>Bacteria</taxon>
        <taxon>Pseudomonadati</taxon>
        <taxon>Pseudomonadota</taxon>
        <taxon>Alphaproteobacteria</taxon>
        <taxon>Hyphomicrobiales</taxon>
        <taxon>Rhizobiaceae</taxon>
        <taxon>Rhizobium/Agrobacterium group</taxon>
        <taxon>Xaviernesmea</taxon>
    </lineage>
</organism>
<dbReference type="InterPro" id="IPR022369">
    <property type="entry name" value="Integral_membrane_TerC_rswitch"/>
</dbReference>
<feature type="transmembrane region" description="Helical" evidence="6">
    <location>
        <begin position="304"/>
        <end position="323"/>
    </location>
</feature>
<dbReference type="GO" id="GO:0016020">
    <property type="term" value="C:membrane"/>
    <property type="evidence" value="ECO:0007669"/>
    <property type="project" value="UniProtKB-SubCell"/>
</dbReference>
<gene>
    <name evidence="7" type="ORF">BJF92_13510</name>
    <name evidence="8" type="ORF">BTR14_16995</name>
</gene>
<evidence type="ECO:0000256" key="6">
    <source>
        <dbReference type="SAM" id="Phobius"/>
    </source>
</evidence>
<feature type="transmembrane region" description="Helical" evidence="6">
    <location>
        <begin position="48"/>
        <end position="68"/>
    </location>
</feature>
<evidence type="ECO:0008006" key="11">
    <source>
        <dbReference type="Google" id="ProtNLM"/>
    </source>
</evidence>
<keyword evidence="3 6" id="KW-0812">Transmembrane</keyword>
<reference evidence="7 9" key="1">
    <citation type="submission" date="2016-09" db="EMBL/GenBank/DDBJ databases">
        <title>Rhizobium sp. nov., a novel species isolated from the rice rhizosphere.</title>
        <authorList>
            <person name="Zhao J."/>
            <person name="Zhang X."/>
        </authorList>
    </citation>
    <scope>NUCLEOTIDE SEQUENCE [LARGE SCALE GENOMIC DNA]</scope>
    <source>
        <strain evidence="7 9">MH17</strain>
    </source>
</reference>
<comment type="subcellular location">
    <subcellularLocation>
        <location evidence="1">Membrane</location>
        <topology evidence="1">Multi-pass membrane protein</topology>
    </subcellularLocation>
</comment>
<feature type="transmembrane region" description="Helical" evidence="6">
    <location>
        <begin position="245"/>
        <end position="266"/>
    </location>
</feature>
<dbReference type="Pfam" id="PF03741">
    <property type="entry name" value="TerC"/>
    <property type="match status" value="1"/>
</dbReference>
<dbReference type="InterPro" id="IPR005496">
    <property type="entry name" value="Integral_membrane_TerC"/>
</dbReference>
<dbReference type="PANTHER" id="PTHR30238:SF0">
    <property type="entry name" value="THYLAKOID MEMBRANE PROTEIN TERC, CHLOROPLASTIC"/>
    <property type="match status" value="1"/>
</dbReference>
<dbReference type="Proteomes" id="UP000192652">
    <property type="component" value="Unassembled WGS sequence"/>
</dbReference>
<dbReference type="PANTHER" id="PTHR30238">
    <property type="entry name" value="MEMBRANE BOUND PREDICTED REDOX MODULATOR"/>
    <property type="match status" value="1"/>
</dbReference>
<protein>
    <recommendedName>
        <fullName evidence="11">TerC family protein</fullName>
    </recommendedName>
</protein>
<feature type="transmembrane region" description="Helical" evidence="6">
    <location>
        <begin position="141"/>
        <end position="159"/>
    </location>
</feature>
<feature type="transmembrane region" description="Helical" evidence="6">
    <location>
        <begin position="113"/>
        <end position="135"/>
    </location>
</feature>
<evidence type="ECO:0000313" key="8">
    <source>
        <dbReference type="EMBL" id="OQP85059.1"/>
    </source>
</evidence>
<keyword evidence="5 6" id="KW-0472">Membrane</keyword>
<dbReference type="STRING" id="1672749.BJF92_13510"/>
<dbReference type="RefSeq" id="WP_075635381.1">
    <property type="nucleotide sequence ID" value="NZ_MKIO01000031.1"/>
</dbReference>
<dbReference type="EMBL" id="MSPX01000016">
    <property type="protein sequence ID" value="OQP85059.1"/>
    <property type="molecule type" value="Genomic_DNA"/>
</dbReference>
<evidence type="ECO:0000256" key="5">
    <source>
        <dbReference type="ARBA" id="ARBA00023136"/>
    </source>
</evidence>
<dbReference type="AlphaFoldDB" id="A0A1Q9AHY6"/>
<keyword evidence="4 6" id="KW-1133">Transmembrane helix</keyword>
<comment type="similarity">
    <text evidence="2">Belongs to the TerC family.</text>
</comment>
<evidence type="ECO:0000256" key="3">
    <source>
        <dbReference type="ARBA" id="ARBA00022692"/>
    </source>
</evidence>
<name>A0A1Q9AHY6_9HYPH</name>